<dbReference type="AlphaFoldDB" id="A0A2H0LMB5"/>
<evidence type="ECO:0000313" key="2">
    <source>
        <dbReference type="EMBL" id="PIQ85476.1"/>
    </source>
</evidence>
<evidence type="ECO:0000256" key="1">
    <source>
        <dbReference type="SAM" id="Phobius"/>
    </source>
</evidence>
<evidence type="ECO:0000313" key="3">
    <source>
        <dbReference type="Proteomes" id="UP000230859"/>
    </source>
</evidence>
<dbReference type="Pfam" id="PF04350">
    <property type="entry name" value="PilO"/>
    <property type="match status" value="1"/>
</dbReference>
<dbReference type="EMBL" id="PCVY01000065">
    <property type="protein sequence ID" value="PIQ85476.1"/>
    <property type="molecule type" value="Genomic_DNA"/>
</dbReference>
<sequence>MANQKEFLTEQQKKVVVPVLAGAVLLGALGFIVYQTQAELISVKRDVSLVRQKIKLVQTLQVKQKEEKDVLKSFPPAEKRNDVIKDIANMARLEGLQVDEIDPKESELPGTNFINLALGIRGAGNYLSMARFIKRLEAGDNFILISSLNLNGFDLKSRTGSRRSKSSDSLLDDHRDFDIIINVFLVKP</sequence>
<feature type="transmembrane region" description="Helical" evidence="1">
    <location>
        <begin position="15"/>
        <end position="34"/>
    </location>
</feature>
<name>A0A2H0LMB5_9BACT</name>
<reference evidence="2 3" key="1">
    <citation type="submission" date="2017-09" db="EMBL/GenBank/DDBJ databases">
        <title>Depth-based differentiation of microbial function through sediment-hosted aquifers and enrichment of novel symbionts in the deep terrestrial subsurface.</title>
        <authorList>
            <person name="Probst A.J."/>
            <person name="Ladd B."/>
            <person name="Jarett J.K."/>
            <person name="Geller-Mcgrath D.E."/>
            <person name="Sieber C.M."/>
            <person name="Emerson J.B."/>
            <person name="Anantharaman K."/>
            <person name="Thomas B.C."/>
            <person name="Malmstrom R."/>
            <person name="Stieglmeier M."/>
            <person name="Klingl A."/>
            <person name="Woyke T."/>
            <person name="Ryan C.M."/>
            <person name="Banfield J.F."/>
        </authorList>
    </citation>
    <scope>NUCLEOTIDE SEQUENCE [LARGE SCALE GENOMIC DNA]</scope>
    <source>
        <strain evidence="2">CG11_big_fil_rev_8_21_14_0_20_45_26</strain>
    </source>
</reference>
<proteinExistence type="predicted"/>
<dbReference type="InterPro" id="IPR014717">
    <property type="entry name" value="Transl_elong_EF1B/ribsomal_bS6"/>
</dbReference>
<dbReference type="GO" id="GO:0043107">
    <property type="term" value="P:type IV pilus-dependent motility"/>
    <property type="evidence" value="ECO:0007669"/>
    <property type="project" value="InterPro"/>
</dbReference>
<evidence type="ECO:0008006" key="4">
    <source>
        <dbReference type="Google" id="ProtNLM"/>
    </source>
</evidence>
<keyword evidence="1" id="KW-0812">Transmembrane</keyword>
<dbReference type="Proteomes" id="UP000230859">
    <property type="component" value="Unassembled WGS sequence"/>
</dbReference>
<accession>A0A2H0LMB5</accession>
<protein>
    <recommendedName>
        <fullName evidence="4">Type 4a pilus biogenesis protein PilO</fullName>
    </recommendedName>
</protein>
<organism evidence="2 3">
    <name type="scientific">Candidatus Abzuiibacterium crystallinum</name>
    <dbReference type="NCBI Taxonomy" id="1974748"/>
    <lineage>
        <taxon>Bacteria</taxon>
        <taxon>Pseudomonadati</taxon>
        <taxon>Candidatus Omnitrophota</taxon>
        <taxon>Candidatus Abzuiibacterium</taxon>
    </lineage>
</organism>
<gene>
    <name evidence="2" type="ORF">COV74_08275</name>
</gene>
<keyword evidence="1" id="KW-0472">Membrane</keyword>
<dbReference type="GO" id="GO:0043683">
    <property type="term" value="P:type IV pilus assembly"/>
    <property type="evidence" value="ECO:0007669"/>
    <property type="project" value="InterPro"/>
</dbReference>
<comment type="caution">
    <text evidence="2">The sequence shown here is derived from an EMBL/GenBank/DDBJ whole genome shotgun (WGS) entry which is preliminary data.</text>
</comment>
<dbReference type="Gene3D" id="3.30.70.60">
    <property type="match status" value="1"/>
</dbReference>
<keyword evidence="1" id="KW-1133">Transmembrane helix</keyword>
<dbReference type="InterPro" id="IPR007445">
    <property type="entry name" value="PilO"/>
</dbReference>